<organism evidence="4 5">
    <name type="scientific">Chara braunii</name>
    <name type="common">Braun's stonewort</name>
    <dbReference type="NCBI Taxonomy" id="69332"/>
    <lineage>
        <taxon>Eukaryota</taxon>
        <taxon>Viridiplantae</taxon>
        <taxon>Streptophyta</taxon>
        <taxon>Charophyceae</taxon>
        <taxon>Charales</taxon>
        <taxon>Characeae</taxon>
        <taxon>Chara</taxon>
    </lineage>
</organism>
<evidence type="ECO:0000259" key="3">
    <source>
        <dbReference type="PROSITE" id="PS50158"/>
    </source>
</evidence>
<dbReference type="GO" id="GO:0003676">
    <property type="term" value="F:nucleic acid binding"/>
    <property type="evidence" value="ECO:0007669"/>
    <property type="project" value="InterPro"/>
</dbReference>
<feature type="region of interest" description="Disordered" evidence="2">
    <location>
        <begin position="58"/>
        <end position="93"/>
    </location>
</feature>
<feature type="compositionally biased region" description="Acidic residues" evidence="2">
    <location>
        <begin position="383"/>
        <end position="393"/>
    </location>
</feature>
<comment type="caution">
    <text evidence="4">The sequence shown here is derived from an EMBL/GenBank/DDBJ whole genome shotgun (WGS) entry which is preliminary data.</text>
</comment>
<dbReference type="Gene3D" id="4.10.60.10">
    <property type="entry name" value="Zinc finger, CCHC-type"/>
    <property type="match status" value="1"/>
</dbReference>
<feature type="domain" description="CCHC-type" evidence="3">
    <location>
        <begin position="22"/>
        <end position="39"/>
    </location>
</feature>
<protein>
    <recommendedName>
        <fullName evidence="3">CCHC-type domain-containing protein</fullName>
    </recommendedName>
</protein>
<dbReference type="Pfam" id="PF00098">
    <property type="entry name" value="zf-CCHC"/>
    <property type="match status" value="1"/>
</dbReference>
<evidence type="ECO:0000256" key="2">
    <source>
        <dbReference type="SAM" id="MobiDB-lite"/>
    </source>
</evidence>
<dbReference type="Gramene" id="GBG89095">
    <property type="protein sequence ID" value="GBG89095"/>
    <property type="gene ID" value="CBR_g48805"/>
</dbReference>
<reference evidence="4 5" key="1">
    <citation type="journal article" date="2018" name="Cell">
        <title>The Chara Genome: Secondary Complexity and Implications for Plant Terrestrialization.</title>
        <authorList>
            <person name="Nishiyama T."/>
            <person name="Sakayama H."/>
            <person name="Vries J.D."/>
            <person name="Buschmann H."/>
            <person name="Saint-Marcoux D."/>
            <person name="Ullrich K.K."/>
            <person name="Haas F.B."/>
            <person name="Vanderstraeten L."/>
            <person name="Becker D."/>
            <person name="Lang D."/>
            <person name="Vosolsobe S."/>
            <person name="Rombauts S."/>
            <person name="Wilhelmsson P.K.I."/>
            <person name="Janitza P."/>
            <person name="Kern R."/>
            <person name="Heyl A."/>
            <person name="Rumpler F."/>
            <person name="Villalobos L.I.A.C."/>
            <person name="Clay J.M."/>
            <person name="Skokan R."/>
            <person name="Toyoda A."/>
            <person name="Suzuki Y."/>
            <person name="Kagoshima H."/>
            <person name="Schijlen E."/>
            <person name="Tajeshwar N."/>
            <person name="Catarino B."/>
            <person name="Hetherington A.J."/>
            <person name="Saltykova A."/>
            <person name="Bonnot C."/>
            <person name="Breuninger H."/>
            <person name="Symeonidi A."/>
            <person name="Radhakrishnan G.V."/>
            <person name="Van Nieuwerburgh F."/>
            <person name="Deforce D."/>
            <person name="Chang C."/>
            <person name="Karol K.G."/>
            <person name="Hedrich R."/>
            <person name="Ulvskov P."/>
            <person name="Glockner G."/>
            <person name="Delwiche C.F."/>
            <person name="Petrasek J."/>
            <person name="Van de Peer Y."/>
            <person name="Friml J."/>
            <person name="Beilby M."/>
            <person name="Dolan L."/>
            <person name="Kohara Y."/>
            <person name="Sugano S."/>
            <person name="Fujiyama A."/>
            <person name="Delaux P.-M."/>
            <person name="Quint M."/>
            <person name="TheiBen G."/>
            <person name="Hagemann M."/>
            <person name="Harholt J."/>
            <person name="Dunand C."/>
            <person name="Zachgo S."/>
            <person name="Langdale J."/>
            <person name="Maumus F."/>
            <person name="Straeten D.V.D."/>
            <person name="Gould S.B."/>
            <person name="Rensing S.A."/>
        </authorList>
    </citation>
    <scope>NUCLEOTIDE SEQUENCE [LARGE SCALE GENOMIC DNA]</scope>
    <source>
        <strain evidence="4 5">S276</strain>
    </source>
</reference>
<dbReference type="EMBL" id="BFEA01000716">
    <property type="protein sequence ID" value="GBG89095.1"/>
    <property type="molecule type" value="Genomic_DNA"/>
</dbReference>
<keyword evidence="1" id="KW-0862">Zinc</keyword>
<feature type="compositionally biased region" description="Basic and acidic residues" evidence="2">
    <location>
        <begin position="182"/>
        <end position="192"/>
    </location>
</feature>
<gene>
    <name evidence="4" type="ORF">CBR_g48805</name>
</gene>
<dbReference type="SMART" id="SM00343">
    <property type="entry name" value="ZnF_C2HC"/>
    <property type="match status" value="1"/>
</dbReference>
<feature type="region of interest" description="Disordered" evidence="2">
    <location>
        <begin position="356"/>
        <end position="393"/>
    </location>
</feature>
<feature type="compositionally biased region" description="Basic and acidic residues" evidence="2">
    <location>
        <begin position="247"/>
        <end position="274"/>
    </location>
</feature>
<dbReference type="PROSITE" id="PS50158">
    <property type="entry name" value="ZF_CCHC"/>
    <property type="match status" value="1"/>
</dbReference>
<keyword evidence="1" id="KW-0479">Metal-binding</keyword>
<keyword evidence="5" id="KW-1185">Reference proteome</keyword>
<sequence length="393" mass="45088">MSDGSSGQQGSREGMSGRTDGRKCYKCGEGGHFIRECAEYWQAKARGVPFVSTPYVPPAGRMGRSSVTMEDTARRSRSAEGGGARGDTDDTNALMREYLVQMALERKAKREKEEKEERKRKEDEVRFEKERRKLKKLEERRRAEEERDARLLHIIMGAMRKENEEYSRRDDRKGKGKSKLNKKGETVEKEKERLKRRIAIMTQSEEEETDDEELKLLRKKAEKLELNEKRKRGLEVAVGNSPPMVTPEKRVSTRLSEDSKRRISELKSEAKGEAESSGTPRKINLSMKHIMASCGVGGKEKFEQECRDFYDALTIDELKEVCRREKVTYENREITIKRLVIRRSAMAYDPAHLPLPEIPGVHPKGIAAKETVKKEEEVVSPSDDTDSEDEESE</sequence>
<dbReference type="SUPFAM" id="SSF57756">
    <property type="entry name" value="Retrovirus zinc finger-like domains"/>
    <property type="match status" value="1"/>
</dbReference>
<dbReference type="Proteomes" id="UP000265515">
    <property type="component" value="Unassembled WGS sequence"/>
</dbReference>
<name>A0A388M3M7_CHABU</name>
<dbReference type="InterPro" id="IPR036875">
    <property type="entry name" value="Znf_CCHC_sf"/>
</dbReference>
<keyword evidence="1" id="KW-0863">Zinc-finger</keyword>
<evidence type="ECO:0000256" key="1">
    <source>
        <dbReference type="PROSITE-ProRule" id="PRU00047"/>
    </source>
</evidence>
<feature type="region of interest" description="Disordered" evidence="2">
    <location>
        <begin position="1"/>
        <end position="22"/>
    </location>
</feature>
<feature type="compositionally biased region" description="Basic and acidic residues" evidence="2">
    <location>
        <begin position="106"/>
        <end position="151"/>
    </location>
</feature>
<accession>A0A388M3M7</accession>
<feature type="compositionally biased region" description="Basic and acidic residues" evidence="2">
    <location>
        <begin position="159"/>
        <end position="173"/>
    </location>
</feature>
<proteinExistence type="predicted"/>
<evidence type="ECO:0000313" key="5">
    <source>
        <dbReference type="Proteomes" id="UP000265515"/>
    </source>
</evidence>
<feature type="compositionally biased region" description="Polar residues" evidence="2">
    <location>
        <begin position="1"/>
        <end position="11"/>
    </location>
</feature>
<dbReference type="GO" id="GO:0008270">
    <property type="term" value="F:zinc ion binding"/>
    <property type="evidence" value="ECO:0007669"/>
    <property type="project" value="UniProtKB-KW"/>
</dbReference>
<evidence type="ECO:0000313" key="4">
    <source>
        <dbReference type="EMBL" id="GBG89095.1"/>
    </source>
</evidence>
<dbReference type="AlphaFoldDB" id="A0A388M3M7"/>
<dbReference type="InterPro" id="IPR001878">
    <property type="entry name" value="Znf_CCHC"/>
</dbReference>
<feature type="region of interest" description="Disordered" evidence="2">
    <location>
        <begin position="106"/>
        <end position="192"/>
    </location>
</feature>
<feature type="region of interest" description="Disordered" evidence="2">
    <location>
        <begin position="234"/>
        <end position="282"/>
    </location>
</feature>